<evidence type="ECO:0000313" key="1">
    <source>
        <dbReference type="EMBL" id="QBK87341.1"/>
    </source>
</evidence>
<dbReference type="EMBL" id="MK500349">
    <property type="protein sequence ID" value="QBK87341.1"/>
    <property type="molecule type" value="Genomic_DNA"/>
</dbReference>
<name>A0A481YWS3_9VIRU</name>
<sequence>MDTQTWITINKYYQAVWEDFSDEKLSEIFDDDMELSYRGTEYSHGKEEVLKTYRVNFFDSCKLDSTRLFDFHIQPHLNLGRISVSYTLLQFNELCGDRFGHVNESFELTNDNKKIKKLVIVSTFMT</sequence>
<reference evidence="1" key="1">
    <citation type="journal article" date="2019" name="MBio">
        <title>Virus Genomes from Deep Sea Sediments Expand the Ocean Megavirome and Support Independent Origins of Viral Gigantism.</title>
        <authorList>
            <person name="Backstrom D."/>
            <person name="Yutin N."/>
            <person name="Jorgensen S.L."/>
            <person name="Dharamshi J."/>
            <person name="Homa F."/>
            <person name="Zaremba-Niedwiedzka K."/>
            <person name="Spang A."/>
            <person name="Wolf Y.I."/>
            <person name="Koonin E.V."/>
            <person name="Ettema T.J."/>
        </authorList>
    </citation>
    <scope>NUCLEOTIDE SEQUENCE</scope>
</reference>
<protein>
    <submittedName>
        <fullName evidence="1">Uncharacterized protein</fullName>
    </submittedName>
</protein>
<gene>
    <name evidence="1" type="ORF">LCMAC201_02510</name>
</gene>
<organism evidence="1">
    <name type="scientific">Marseillevirus LCMAC201</name>
    <dbReference type="NCBI Taxonomy" id="2506605"/>
    <lineage>
        <taxon>Viruses</taxon>
        <taxon>Varidnaviria</taxon>
        <taxon>Bamfordvirae</taxon>
        <taxon>Nucleocytoviricota</taxon>
        <taxon>Megaviricetes</taxon>
        <taxon>Pimascovirales</taxon>
        <taxon>Pimascovirales incertae sedis</taxon>
        <taxon>Marseilleviridae</taxon>
    </lineage>
</organism>
<accession>A0A481YWS3</accession>
<proteinExistence type="predicted"/>